<comment type="caution">
    <text evidence="2">The sequence shown here is derived from an EMBL/GenBank/DDBJ whole genome shotgun (WGS) entry which is preliminary data.</text>
</comment>
<dbReference type="InterPro" id="IPR050312">
    <property type="entry name" value="IolE/XylAMocC-like"/>
</dbReference>
<dbReference type="InterPro" id="IPR013022">
    <property type="entry name" value="Xyl_isomerase-like_TIM-brl"/>
</dbReference>
<dbReference type="InterPro" id="IPR036237">
    <property type="entry name" value="Xyl_isomerase-like_sf"/>
</dbReference>
<keyword evidence="2" id="KW-0413">Isomerase</keyword>
<dbReference type="Gene3D" id="3.20.20.150">
    <property type="entry name" value="Divalent-metal-dependent TIM barrel enzymes"/>
    <property type="match status" value="1"/>
</dbReference>
<dbReference type="GO" id="GO:0016853">
    <property type="term" value="F:isomerase activity"/>
    <property type="evidence" value="ECO:0007669"/>
    <property type="project" value="UniProtKB-KW"/>
</dbReference>
<dbReference type="PANTHER" id="PTHR12110">
    <property type="entry name" value="HYDROXYPYRUVATE ISOMERASE"/>
    <property type="match status" value="1"/>
</dbReference>
<reference evidence="2 3" key="1">
    <citation type="submission" date="2015-12" db="EMBL/GenBank/DDBJ databases">
        <title>Genome sequence of Corynebacterium AS 1.542.</title>
        <authorList>
            <person name="Yang J."/>
            <person name="Yang S."/>
        </authorList>
    </citation>
    <scope>NUCLEOTIDE SEQUENCE [LARGE SCALE GENOMIC DNA]</scope>
    <source>
        <strain evidence="2 3">AS 1.542</strain>
    </source>
</reference>
<feature type="domain" description="Xylose isomerase-like TIM barrel" evidence="1">
    <location>
        <begin position="26"/>
        <end position="249"/>
    </location>
</feature>
<name>A0AB36I8S9_CORGT</name>
<dbReference type="EMBL" id="LOQT01000022">
    <property type="protein sequence ID" value="OKX79976.1"/>
    <property type="molecule type" value="Genomic_DNA"/>
</dbReference>
<evidence type="ECO:0000259" key="1">
    <source>
        <dbReference type="Pfam" id="PF01261"/>
    </source>
</evidence>
<sequence length="284" mass="31236">MRGALFTITGFADEIAHDLDEQISLLNKLKINHVEFRSAWGAKVLDLTEEQLAEAKAKLDAAGISLSAVGSDLGKINITDPFEDHLERARHGVEVAKLFGAKYIRMFSFFIAEGDNPESFREEVLSRTHAMVELAEAGGITLLHENEKGIYGDSPQRVKDLITSIDSPNYRAIYDAANYVQTGFKPFDEAWPIVKDYVDYVHIKDATIPDTEHPIGIIKPAGQGDGQYPELLSALNADGYNGFVSIEPHLGDFDEFGGLCGPDLWTSAYDALAGILNNINAEYN</sequence>
<dbReference type="SUPFAM" id="SSF51658">
    <property type="entry name" value="Xylose isomerase-like"/>
    <property type="match status" value="1"/>
</dbReference>
<dbReference type="Proteomes" id="UP000186091">
    <property type="component" value="Unassembled WGS sequence"/>
</dbReference>
<dbReference type="Pfam" id="PF01261">
    <property type="entry name" value="AP_endonuc_2"/>
    <property type="match status" value="1"/>
</dbReference>
<organism evidence="2 3">
    <name type="scientific">Corynebacterium glutamicum</name>
    <name type="common">Brevibacterium saccharolyticum</name>
    <dbReference type="NCBI Taxonomy" id="1718"/>
    <lineage>
        <taxon>Bacteria</taxon>
        <taxon>Bacillati</taxon>
        <taxon>Actinomycetota</taxon>
        <taxon>Actinomycetes</taxon>
        <taxon>Mycobacteriales</taxon>
        <taxon>Corynebacteriaceae</taxon>
        <taxon>Corynebacterium</taxon>
    </lineage>
</organism>
<accession>A0AB36I8S9</accession>
<dbReference type="PANTHER" id="PTHR12110:SF41">
    <property type="entry name" value="INOSOSE DEHYDRATASE"/>
    <property type="match status" value="1"/>
</dbReference>
<proteinExistence type="predicted"/>
<dbReference type="AlphaFoldDB" id="A0AB36I8S9"/>
<evidence type="ECO:0000313" key="2">
    <source>
        <dbReference type="EMBL" id="OKX79976.1"/>
    </source>
</evidence>
<protein>
    <submittedName>
        <fullName evidence="2">Xylose isomerase</fullName>
    </submittedName>
</protein>
<gene>
    <name evidence="2" type="ORF">AUP69_09835</name>
</gene>
<evidence type="ECO:0000313" key="3">
    <source>
        <dbReference type="Proteomes" id="UP000186091"/>
    </source>
</evidence>